<evidence type="ECO:0000259" key="22">
    <source>
        <dbReference type="PROSITE" id="PS51758"/>
    </source>
</evidence>
<comment type="similarity">
    <text evidence="2">Belongs to the LETM1 family.</text>
</comment>
<dbReference type="InterPro" id="IPR011992">
    <property type="entry name" value="EF-hand-dom_pair"/>
</dbReference>
<evidence type="ECO:0000256" key="15">
    <source>
        <dbReference type="ARBA" id="ARBA00023128"/>
    </source>
</evidence>
<feature type="domain" description="EF-hand" evidence="21">
    <location>
        <begin position="621"/>
        <end position="656"/>
    </location>
</feature>
<name>A0A2H8TK42_9HEMI</name>
<evidence type="ECO:0000256" key="2">
    <source>
        <dbReference type="ARBA" id="ARBA00009584"/>
    </source>
</evidence>
<evidence type="ECO:0000256" key="20">
    <source>
        <dbReference type="SAM" id="MobiDB-lite"/>
    </source>
</evidence>
<keyword evidence="6" id="KW-0109">Calcium transport</keyword>
<feature type="domain" description="Letm1 RBD" evidence="22">
    <location>
        <begin position="215"/>
        <end position="434"/>
    </location>
</feature>
<dbReference type="InterPro" id="IPR002048">
    <property type="entry name" value="EF_hand_dom"/>
</dbReference>
<dbReference type="Pfam" id="PF07766">
    <property type="entry name" value="LETM1_RBD"/>
    <property type="match status" value="1"/>
</dbReference>
<dbReference type="EMBL" id="GFXV01002595">
    <property type="protein sequence ID" value="MBW14400.1"/>
    <property type="molecule type" value="Transcribed_RNA"/>
</dbReference>
<comment type="subcellular location">
    <subcellularLocation>
        <location evidence="1">Mitochondrion inner membrane</location>
        <topology evidence="1">Single-pass membrane protein</topology>
    </subcellularLocation>
</comment>
<evidence type="ECO:0000256" key="19">
    <source>
        <dbReference type="SAM" id="Coils"/>
    </source>
</evidence>
<accession>A0A2H8TK42</accession>
<keyword evidence="11" id="KW-0809">Transit peptide</keyword>
<keyword evidence="10" id="KW-0106">Calcium</keyword>
<evidence type="ECO:0000256" key="4">
    <source>
        <dbReference type="ARBA" id="ARBA00022448"/>
    </source>
</evidence>
<dbReference type="InterPro" id="IPR033122">
    <property type="entry name" value="LETM1-like_RBD"/>
</dbReference>
<feature type="coiled-coil region" evidence="19">
    <location>
        <begin position="494"/>
        <end position="584"/>
    </location>
</feature>
<keyword evidence="16" id="KW-0472">Membrane</keyword>
<dbReference type="Pfam" id="PF26561">
    <property type="entry name" value="LETM1_C"/>
    <property type="match status" value="1"/>
</dbReference>
<feature type="region of interest" description="Disordered" evidence="20">
    <location>
        <begin position="723"/>
        <end position="746"/>
    </location>
</feature>
<proteinExistence type="inferred from homology"/>
<keyword evidence="9" id="KW-0999">Mitochondrion inner membrane</keyword>
<evidence type="ECO:0000256" key="13">
    <source>
        <dbReference type="ARBA" id="ARBA00023054"/>
    </source>
</evidence>
<evidence type="ECO:0000256" key="8">
    <source>
        <dbReference type="ARBA" id="ARBA00022723"/>
    </source>
</evidence>
<dbReference type="GO" id="GO:0030003">
    <property type="term" value="P:intracellular monoatomic cation homeostasis"/>
    <property type="evidence" value="ECO:0007669"/>
    <property type="project" value="TreeGrafter"/>
</dbReference>
<evidence type="ECO:0000259" key="21">
    <source>
        <dbReference type="PROSITE" id="PS50222"/>
    </source>
</evidence>
<keyword evidence="4" id="KW-0813">Transport</keyword>
<dbReference type="GO" id="GO:0015297">
    <property type="term" value="F:antiporter activity"/>
    <property type="evidence" value="ECO:0007669"/>
    <property type="project" value="UniProtKB-KW"/>
</dbReference>
<evidence type="ECO:0000256" key="3">
    <source>
        <dbReference type="ARBA" id="ARBA00020557"/>
    </source>
</evidence>
<sequence>MNLSRATKSGLRPCGNLYKFYNNKHFGAICLNLQPCTFSNNLFYSNVASNQLYPTSCLIKKLEFSNPHIRNLSCTSSLLSEKPSSKIEETVNAVKEKAQKEAKGKEITAIKPTKTIKQKVIDEVMHYYHGFKLLGLNAKISFKLALKKIRGQDLTRREHNLFVETVADLFRLVPFSVFIIVPFLEFTLPIFIKIFPGMLPTTFQTKDDKEAKLKKSLKVKLEMAKFLQETLDNMSVSGKGHTCESAQDFANFFAKVRQEGTVISADEILKFSKLFKDEITLDSLPRPQLVALCRVLELRPIGTSNFLRFQLTLKLRSLSIDDKMIQKEGVDSLTLSELQQACKSRGMRAYGLTEKRLKQQLTQWLDLSLNEKVPPSLLLLSRAFSFTENIPTSDLLKKAISSLPTSVGVSTEADLGERDGVIDNKAKLEAIKEEERKVKEEIEECMEEKKKELEDAKKKPKEQPILFNENLVDTAPTLTDTTGIKKEEVTLTDLKTLENAIENLSSEQKTLIVEKEEIKELKDELKDYQEDINDLQEVMKTEKKEKVRESKAAKRLFKKVNNMIKNMDQVVDKLETKEKEIKKDIETKTLIDEKSIKESELINIDELIGAVRKLQNIPDEFKLQQISEVLSKIDDDQDGSIRLDTVLKVLELIGTENVKLSTKEMDMITQLVIKEEEMEIIEKMNKVQQLEKDDVAQVATPKLTTTSETIPKKTVTPIIDSKIVSDTKIPPLPPTNTTKSDETKKL</sequence>
<evidence type="ECO:0000256" key="16">
    <source>
        <dbReference type="ARBA" id="ARBA00023136"/>
    </source>
</evidence>
<evidence type="ECO:0000256" key="14">
    <source>
        <dbReference type="ARBA" id="ARBA00023065"/>
    </source>
</evidence>
<evidence type="ECO:0000256" key="5">
    <source>
        <dbReference type="ARBA" id="ARBA00022449"/>
    </source>
</evidence>
<dbReference type="AlphaFoldDB" id="A0A2H8TK42"/>
<keyword evidence="5" id="KW-0050">Antiport</keyword>
<evidence type="ECO:0000256" key="10">
    <source>
        <dbReference type="ARBA" id="ARBA00022837"/>
    </source>
</evidence>
<evidence type="ECO:0000256" key="1">
    <source>
        <dbReference type="ARBA" id="ARBA00004434"/>
    </source>
</evidence>
<evidence type="ECO:0000256" key="12">
    <source>
        <dbReference type="ARBA" id="ARBA00022989"/>
    </source>
</evidence>
<evidence type="ECO:0000256" key="9">
    <source>
        <dbReference type="ARBA" id="ARBA00022792"/>
    </source>
</evidence>
<keyword evidence="15 18" id="KW-0496">Mitochondrion</keyword>
<evidence type="ECO:0000256" key="17">
    <source>
        <dbReference type="ARBA" id="ARBA00031360"/>
    </source>
</evidence>
<evidence type="ECO:0000256" key="6">
    <source>
        <dbReference type="ARBA" id="ARBA00022568"/>
    </source>
</evidence>
<dbReference type="GO" id="GO:0005743">
    <property type="term" value="C:mitochondrial inner membrane"/>
    <property type="evidence" value="ECO:0007669"/>
    <property type="project" value="UniProtKB-SubCell"/>
</dbReference>
<evidence type="ECO:0000256" key="7">
    <source>
        <dbReference type="ARBA" id="ARBA00022692"/>
    </source>
</evidence>
<keyword evidence="7" id="KW-0812">Transmembrane</keyword>
<dbReference type="PANTHER" id="PTHR14009:SF1">
    <property type="entry name" value="MITOCHONDRIAL PROTON_CALCIUM EXCHANGER PROTEIN"/>
    <property type="match status" value="1"/>
</dbReference>
<keyword evidence="13 19" id="KW-0175">Coiled coil</keyword>
<keyword evidence="8" id="KW-0479">Metal-binding</keyword>
<organism evidence="23">
    <name type="scientific">Melanaphis sacchari</name>
    <dbReference type="NCBI Taxonomy" id="742174"/>
    <lineage>
        <taxon>Eukaryota</taxon>
        <taxon>Metazoa</taxon>
        <taxon>Ecdysozoa</taxon>
        <taxon>Arthropoda</taxon>
        <taxon>Hexapoda</taxon>
        <taxon>Insecta</taxon>
        <taxon>Pterygota</taxon>
        <taxon>Neoptera</taxon>
        <taxon>Paraneoptera</taxon>
        <taxon>Hemiptera</taxon>
        <taxon>Sternorrhyncha</taxon>
        <taxon>Aphidomorpha</taxon>
        <taxon>Aphidoidea</taxon>
        <taxon>Aphididae</taxon>
        <taxon>Aphidini</taxon>
        <taxon>Melanaphis</taxon>
    </lineage>
</organism>
<dbReference type="InterPro" id="IPR044202">
    <property type="entry name" value="LETM1/MDM38-like"/>
</dbReference>
<dbReference type="OrthoDB" id="624114at2759"/>
<reference evidence="23" key="1">
    <citation type="submission" date="2017-10" db="EMBL/GenBank/DDBJ databases">
        <title>Transcriptome Assembly of Sugarcane Aphid Adults.</title>
        <authorList>
            <person name="Scully E.D."/>
            <person name="Palmer N.A."/>
            <person name="Geib S.M."/>
            <person name="Sarath G."/>
            <person name="Sattler S.E."/>
        </authorList>
    </citation>
    <scope>NUCLEOTIDE SEQUENCE</scope>
    <source>
        <tissue evidence="23">Whole body</tissue>
    </source>
</reference>
<dbReference type="GO" id="GO:0043022">
    <property type="term" value="F:ribosome binding"/>
    <property type="evidence" value="ECO:0007669"/>
    <property type="project" value="InterPro"/>
</dbReference>
<dbReference type="PROSITE" id="PS50222">
    <property type="entry name" value="EF_HAND_2"/>
    <property type="match status" value="1"/>
</dbReference>
<dbReference type="PROSITE" id="PS51758">
    <property type="entry name" value="LETM1_RBD"/>
    <property type="match status" value="1"/>
</dbReference>
<protein>
    <recommendedName>
        <fullName evidence="3">Mitochondrial proton/calcium exchanger protein</fullName>
    </recommendedName>
    <alternativeName>
        <fullName evidence="17">Leucine zipper-EF-hand-containing transmembrane protein 1</fullName>
    </alternativeName>
</protein>
<keyword evidence="12" id="KW-1133">Transmembrane helix</keyword>
<dbReference type="GO" id="GO:0005509">
    <property type="term" value="F:calcium ion binding"/>
    <property type="evidence" value="ECO:0007669"/>
    <property type="project" value="InterPro"/>
</dbReference>
<evidence type="ECO:0000256" key="11">
    <source>
        <dbReference type="ARBA" id="ARBA00022946"/>
    </source>
</evidence>
<dbReference type="PANTHER" id="PTHR14009">
    <property type="entry name" value="LEUCINE ZIPPER-EF-HAND CONTAINING TRANSMEMBRANE PROTEIN"/>
    <property type="match status" value="1"/>
</dbReference>
<dbReference type="SUPFAM" id="SSF47473">
    <property type="entry name" value="EF-hand"/>
    <property type="match status" value="1"/>
</dbReference>
<dbReference type="InterPro" id="IPR059005">
    <property type="entry name" value="LETM1_C"/>
</dbReference>
<evidence type="ECO:0000256" key="18">
    <source>
        <dbReference type="PROSITE-ProRule" id="PRU01094"/>
    </source>
</evidence>
<feature type="coiled-coil region" evidence="19">
    <location>
        <begin position="424"/>
        <end position="459"/>
    </location>
</feature>
<evidence type="ECO:0000313" key="23">
    <source>
        <dbReference type="EMBL" id="MBW14400.1"/>
    </source>
</evidence>
<gene>
    <name evidence="23" type="primary">Letm1_0</name>
</gene>
<keyword evidence="14" id="KW-0406">Ion transport</keyword>